<organism evidence="1 2">
    <name type="scientific">Fomitopsis schrenkii</name>
    <name type="common">Brown rot fungus</name>
    <dbReference type="NCBI Taxonomy" id="2126942"/>
    <lineage>
        <taxon>Eukaryota</taxon>
        <taxon>Fungi</taxon>
        <taxon>Dikarya</taxon>
        <taxon>Basidiomycota</taxon>
        <taxon>Agaricomycotina</taxon>
        <taxon>Agaricomycetes</taxon>
        <taxon>Polyporales</taxon>
        <taxon>Fomitopsis</taxon>
    </lineage>
</organism>
<accession>S8FP30</accession>
<dbReference type="EMBL" id="KE504132">
    <property type="protein sequence ID" value="EPT03031.1"/>
    <property type="molecule type" value="Genomic_DNA"/>
</dbReference>
<keyword evidence="2" id="KW-1185">Reference proteome</keyword>
<protein>
    <submittedName>
        <fullName evidence="1">Uncharacterized protein</fullName>
    </submittedName>
</protein>
<gene>
    <name evidence="1" type="ORF">FOMPIDRAFT_1022623</name>
</gene>
<dbReference type="Proteomes" id="UP000015241">
    <property type="component" value="Unassembled WGS sequence"/>
</dbReference>
<name>S8FP30_FOMSC</name>
<reference evidence="1 2" key="1">
    <citation type="journal article" date="2012" name="Science">
        <title>The Paleozoic origin of enzymatic lignin decomposition reconstructed from 31 fungal genomes.</title>
        <authorList>
            <person name="Floudas D."/>
            <person name="Binder M."/>
            <person name="Riley R."/>
            <person name="Barry K."/>
            <person name="Blanchette R.A."/>
            <person name="Henrissat B."/>
            <person name="Martinez A.T."/>
            <person name="Otillar R."/>
            <person name="Spatafora J.W."/>
            <person name="Yadav J.S."/>
            <person name="Aerts A."/>
            <person name="Benoit I."/>
            <person name="Boyd A."/>
            <person name="Carlson A."/>
            <person name="Copeland A."/>
            <person name="Coutinho P.M."/>
            <person name="de Vries R.P."/>
            <person name="Ferreira P."/>
            <person name="Findley K."/>
            <person name="Foster B."/>
            <person name="Gaskell J."/>
            <person name="Glotzer D."/>
            <person name="Gorecki P."/>
            <person name="Heitman J."/>
            <person name="Hesse C."/>
            <person name="Hori C."/>
            <person name="Igarashi K."/>
            <person name="Jurgens J.A."/>
            <person name="Kallen N."/>
            <person name="Kersten P."/>
            <person name="Kohler A."/>
            <person name="Kuees U."/>
            <person name="Kumar T.K.A."/>
            <person name="Kuo A."/>
            <person name="LaButti K."/>
            <person name="Larrondo L.F."/>
            <person name="Lindquist E."/>
            <person name="Ling A."/>
            <person name="Lombard V."/>
            <person name="Lucas S."/>
            <person name="Lundell T."/>
            <person name="Martin R."/>
            <person name="McLaughlin D.J."/>
            <person name="Morgenstern I."/>
            <person name="Morin E."/>
            <person name="Murat C."/>
            <person name="Nagy L.G."/>
            <person name="Nolan M."/>
            <person name="Ohm R.A."/>
            <person name="Patyshakuliyeva A."/>
            <person name="Rokas A."/>
            <person name="Ruiz-Duenas F.J."/>
            <person name="Sabat G."/>
            <person name="Salamov A."/>
            <person name="Samejima M."/>
            <person name="Schmutz J."/>
            <person name="Slot J.C."/>
            <person name="St John F."/>
            <person name="Stenlid J."/>
            <person name="Sun H."/>
            <person name="Sun S."/>
            <person name="Syed K."/>
            <person name="Tsang A."/>
            <person name="Wiebenga A."/>
            <person name="Young D."/>
            <person name="Pisabarro A."/>
            <person name="Eastwood D.C."/>
            <person name="Martin F."/>
            <person name="Cullen D."/>
            <person name="Grigoriev I.V."/>
            <person name="Hibbett D.S."/>
        </authorList>
    </citation>
    <scope>NUCLEOTIDE SEQUENCE</scope>
    <source>
        <strain evidence="2">FP-58527</strain>
    </source>
</reference>
<dbReference type="AlphaFoldDB" id="S8FP30"/>
<dbReference type="HOGENOM" id="CLU_2440879_0_0_1"/>
<evidence type="ECO:0000313" key="2">
    <source>
        <dbReference type="Proteomes" id="UP000015241"/>
    </source>
</evidence>
<dbReference type="InParanoid" id="S8FP30"/>
<evidence type="ECO:0000313" key="1">
    <source>
        <dbReference type="EMBL" id="EPT03031.1"/>
    </source>
</evidence>
<sequence length="90" mass="9795">MSTRLAVDLSLNIPLNICTTSTALGIPSSDSTHRLVGGVSYTNLKAEWCHDCLHHHARVLPSCREGSDSERVSALLGRSPVSRHSSTWKI</sequence>
<proteinExistence type="predicted"/>